<reference evidence="5" key="1">
    <citation type="submission" date="2023-05" db="EMBL/GenBank/DDBJ databases">
        <authorList>
            <person name="Huff M."/>
        </authorList>
    </citation>
    <scope>NUCLEOTIDE SEQUENCE</scope>
</reference>
<feature type="transmembrane region" description="Helical" evidence="3">
    <location>
        <begin position="81"/>
        <end position="100"/>
    </location>
</feature>
<dbReference type="Gene3D" id="3.30.430.20">
    <property type="entry name" value="Gnk2 domain, C-X8-C-X2-C motif"/>
    <property type="match status" value="1"/>
</dbReference>
<keyword evidence="3" id="KW-0472">Membrane</keyword>
<evidence type="ECO:0000256" key="2">
    <source>
        <dbReference type="ARBA" id="ARBA00022737"/>
    </source>
</evidence>
<proteinExistence type="predicted"/>
<dbReference type="InterPro" id="IPR002902">
    <property type="entry name" value="GNK2"/>
</dbReference>
<evidence type="ECO:0000313" key="5">
    <source>
        <dbReference type="EMBL" id="CAI9752630.1"/>
    </source>
</evidence>
<keyword evidence="1" id="KW-0732">Signal</keyword>
<keyword evidence="2" id="KW-0677">Repeat</keyword>
<protein>
    <recommendedName>
        <fullName evidence="4">Gnk2-homologous domain-containing protein</fullName>
    </recommendedName>
</protein>
<dbReference type="Proteomes" id="UP000834106">
    <property type="component" value="Chromosome 1"/>
</dbReference>
<keyword evidence="3" id="KW-1133">Transmembrane helix</keyword>
<sequence length="117" mass="13383">MWKKKKKKKRCSDAQNVQGNNFDPLVKQLIKELTKAAPENRGYAEGRATSSSLYAYGIANCWRTMDQKLCTKCVDKASEEILLFLLVVCCTILNLLTSLVHPRIELFEEKTHPLLRP</sequence>
<dbReference type="PROSITE" id="PS51473">
    <property type="entry name" value="GNK2"/>
    <property type="match status" value="1"/>
</dbReference>
<dbReference type="AlphaFoldDB" id="A0AAD1YKT1"/>
<dbReference type="Pfam" id="PF01657">
    <property type="entry name" value="Stress-antifung"/>
    <property type="match status" value="1"/>
</dbReference>
<accession>A0AAD1YKT1</accession>
<keyword evidence="6" id="KW-1185">Reference proteome</keyword>
<evidence type="ECO:0000259" key="4">
    <source>
        <dbReference type="PROSITE" id="PS51473"/>
    </source>
</evidence>
<dbReference type="EMBL" id="OU503036">
    <property type="protein sequence ID" value="CAI9752630.1"/>
    <property type="molecule type" value="Genomic_DNA"/>
</dbReference>
<evidence type="ECO:0000256" key="3">
    <source>
        <dbReference type="SAM" id="Phobius"/>
    </source>
</evidence>
<dbReference type="CDD" id="cd23509">
    <property type="entry name" value="Gnk2-like"/>
    <property type="match status" value="1"/>
</dbReference>
<evidence type="ECO:0000256" key="1">
    <source>
        <dbReference type="ARBA" id="ARBA00022729"/>
    </source>
</evidence>
<feature type="domain" description="Gnk2-homologous" evidence="4">
    <location>
        <begin position="4"/>
        <end position="114"/>
    </location>
</feature>
<gene>
    <name evidence="5" type="ORF">FPE_LOCUS61</name>
</gene>
<keyword evidence="3" id="KW-0812">Transmembrane</keyword>
<evidence type="ECO:0000313" key="6">
    <source>
        <dbReference type="Proteomes" id="UP000834106"/>
    </source>
</evidence>
<name>A0AAD1YKT1_9LAMI</name>
<organism evidence="5 6">
    <name type="scientific">Fraxinus pennsylvanica</name>
    <dbReference type="NCBI Taxonomy" id="56036"/>
    <lineage>
        <taxon>Eukaryota</taxon>
        <taxon>Viridiplantae</taxon>
        <taxon>Streptophyta</taxon>
        <taxon>Embryophyta</taxon>
        <taxon>Tracheophyta</taxon>
        <taxon>Spermatophyta</taxon>
        <taxon>Magnoliopsida</taxon>
        <taxon>eudicotyledons</taxon>
        <taxon>Gunneridae</taxon>
        <taxon>Pentapetalae</taxon>
        <taxon>asterids</taxon>
        <taxon>lamiids</taxon>
        <taxon>Lamiales</taxon>
        <taxon>Oleaceae</taxon>
        <taxon>Oleeae</taxon>
        <taxon>Fraxinus</taxon>
    </lineage>
</organism>
<dbReference type="InterPro" id="IPR038408">
    <property type="entry name" value="GNK2_sf"/>
</dbReference>